<proteinExistence type="predicted"/>
<name>A0A4Q2UJA9_9BACT</name>
<dbReference type="EMBL" id="SBLB01000007">
    <property type="protein sequence ID" value="RYC67661.1"/>
    <property type="molecule type" value="Genomic_DNA"/>
</dbReference>
<sequence length="317" mass="35959">MKQTITKNFLLVVLALAVVFAFAMKATVFQQSTPASAPPAAAPPNPAFAGYWFAGKAELNHYRLQQAQYGVLNPGEAVLIFVTEDFRTDKQVKAETDESRDKAIPVLKTNISKKFVTGIYDYSLFTSVFTPINNPSFPNTLKVSTSAQEWCGHSYLQANYRNNGYEISGKSYFEKEVDEAYTIDKVWFEDELWNRIRLNPDKLPTGEVRLVPGTMTARLRHTTLEPLLAKTKVDAYEGVLYPGKLLRAYTIQYPTDDRTLMIVFESTFPHKIVGWEETYRSKDALLTSRAVLTKTIQNDYWKHNAPADSTLRAELMK</sequence>
<evidence type="ECO:0008006" key="4">
    <source>
        <dbReference type="Google" id="ProtNLM"/>
    </source>
</evidence>
<feature type="signal peptide" evidence="1">
    <location>
        <begin position="1"/>
        <end position="25"/>
    </location>
</feature>
<organism evidence="2 3">
    <name type="scientific">Spirosoma sordidisoli</name>
    <dbReference type="NCBI Taxonomy" id="2502893"/>
    <lineage>
        <taxon>Bacteria</taxon>
        <taxon>Pseudomonadati</taxon>
        <taxon>Bacteroidota</taxon>
        <taxon>Cytophagia</taxon>
        <taxon>Cytophagales</taxon>
        <taxon>Cytophagaceae</taxon>
        <taxon>Spirosoma</taxon>
    </lineage>
</organism>
<evidence type="ECO:0000256" key="1">
    <source>
        <dbReference type="SAM" id="SignalP"/>
    </source>
</evidence>
<dbReference type="Proteomes" id="UP000290407">
    <property type="component" value="Unassembled WGS sequence"/>
</dbReference>
<keyword evidence="1" id="KW-0732">Signal</keyword>
<evidence type="ECO:0000313" key="3">
    <source>
        <dbReference type="Proteomes" id="UP000290407"/>
    </source>
</evidence>
<keyword evidence="3" id="KW-1185">Reference proteome</keyword>
<dbReference type="RefSeq" id="WP_129604684.1">
    <property type="nucleotide sequence ID" value="NZ_SBLB01000007.1"/>
</dbReference>
<protein>
    <recommendedName>
        <fullName evidence="4">Septum formation inhibitor Maf</fullName>
    </recommendedName>
</protein>
<dbReference type="AlphaFoldDB" id="A0A4Q2UJA9"/>
<comment type="caution">
    <text evidence="2">The sequence shown here is derived from an EMBL/GenBank/DDBJ whole genome shotgun (WGS) entry which is preliminary data.</text>
</comment>
<reference evidence="2 3" key="1">
    <citation type="submission" date="2019-01" db="EMBL/GenBank/DDBJ databases">
        <title>Spirosoma flava sp. nov., a propanil-degrading bacterium isolated from herbicide-contaminated soil.</title>
        <authorList>
            <person name="Zhang L."/>
            <person name="Jiang J.-D."/>
        </authorList>
    </citation>
    <scope>NUCLEOTIDE SEQUENCE [LARGE SCALE GENOMIC DNA]</scope>
    <source>
        <strain evidence="2 3">TY50</strain>
    </source>
</reference>
<gene>
    <name evidence="2" type="ORF">EQG79_23435</name>
</gene>
<evidence type="ECO:0000313" key="2">
    <source>
        <dbReference type="EMBL" id="RYC67661.1"/>
    </source>
</evidence>
<accession>A0A4Q2UJA9</accession>
<feature type="chain" id="PRO_5020634253" description="Septum formation inhibitor Maf" evidence="1">
    <location>
        <begin position="26"/>
        <end position="317"/>
    </location>
</feature>